<name>A0ABR6UDX0_9ACTN</name>
<organism evidence="7 8">
    <name type="scientific">Nocardioides deserti</name>
    <dbReference type="NCBI Taxonomy" id="1588644"/>
    <lineage>
        <taxon>Bacteria</taxon>
        <taxon>Bacillati</taxon>
        <taxon>Actinomycetota</taxon>
        <taxon>Actinomycetes</taxon>
        <taxon>Propionibacteriales</taxon>
        <taxon>Nocardioidaceae</taxon>
        <taxon>Nocardioides</taxon>
    </lineage>
</organism>
<comment type="subcellular location">
    <subcellularLocation>
        <location evidence="1">Cell membrane</location>
        <topology evidence="1">Multi-pass membrane protein</topology>
    </subcellularLocation>
</comment>
<dbReference type="PROSITE" id="PS50850">
    <property type="entry name" value="MFS"/>
    <property type="match status" value="1"/>
</dbReference>
<dbReference type="InterPro" id="IPR020846">
    <property type="entry name" value="MFS_dom"/>
</dbReference>
<feature type="transmembrane region" description="Helical" evidence="5">
    <location>
        <begin position="100"/>
        <end position="124"/>
    </location>
</feature>
<dbReference type="Pfam" id="PF07690">
    <property type="entry name" value="MFS_1"/>
    <property type="match status" value="1"/>
</dbReference>
<feature type="domain" description="Major facilitator superfamily (MFS) profile" evidence="6">
    <location>
        <begin position="1"/>
        <end position="359"/>
    </location>
</feature>
<accession>A0ABR6UDX0</accession>
<dbReference type="InterPro" id="IPR052524">
    <property type="entry name" value="MFS_Cyanate_Porter"/>
</dbReference>
<evidence type="ECO:0000256" key="2">
    <source>
        <dbReference type="ARBA" id="ARBA00022692"/>
    </source>
</evidence>
<feature type="transmembrane region" description="Helical" evidence="5">
    <location>
        <begin position="46"/>
        <end position="63"/>
    </location>
</feature>
<feature type="transmembrane region" description="Helical" evidence="5">
    <location>
        <begin position="214"/>
        <end position="233"/>
    </location>
</feature>
<feature type="transmembrane region" description="Helical" evidence="5">
    <location>
        <begin position="270"/>
        <end position="291"/>
    </location>
</feature>
<keyword evidence="2 5" id="KW-0812">Transmembrane</keyword>
<proteinExistence type="predicted"/>
<evidence type="ECO:0000256" key="4">
    <source>
        <dbReference type="ARBA" id="ARBA00023136"/>
    </source>
</evidence>
<evidence type="ECO:0000256" key="5">
    <source>
        <dbReference type="SAM" id="Phobius"/>
    </source>
</evidence>
<feature type="transmembrane region" description="Helical" evidence="5">
    <location>
        <begin position="69"/>
        <end position="88"/>
    </location>
</feature>
<keyword evidence="4 5" id="KW-0472">Membrane</keyword>
<keyword evidence="3 5" id="KW-1133">Transmembrane helix</keyword>
<dbReference type="InterPro" id="IPR036259">
    <property type="entry name" value="MFS_trans_sf"/>
</dbReference>
<dbReference type="SUPFAM" id="SSF103473">
    <property type="entry name" value="MFS general substrate transporter"/>
    <property type="match status" value="1"/>
</dbReference>
<evidence type="ECO:0000259" key="6">
    <source>
        <dbReference type="PROSITE" id="PS50850"/>
    </source>
</evidence>
<dbReference type="PANTHER" id="PTHR23523">
    <property type="match status" value="1"/>
</dbReference>
<keyword evidence="8" id="KW-1185">Reference proteome</keyword>
<dbReference type="EMBL" id="JACMYC010000027">
    <property type="protein sequence ID" value="MBC2962548.1"/>
    <property type="molecule type" value="Genomic_DNA"/>
</dbReference>
<dbReference type="Gene3D" id="1.20.1250.20">
    <property type="entry name" value="MFS general substrate transporter like domains"/>
    <property type="match status" value="2"/>
</dbReference>
<evidence type="ECO:0000313" key="7">
    <source>
        <dbReference type="EMBL" id="MBC2962548.1"/>
    </source>
</evidence>
<reference evidence="7 8" key="1">
    <citation type="submission" date="2020-08" db="EMBL/GenBank/DDBJ databases">
        <title>novel species in genus Nocardioides.</title>
        <authorList>
            <person name="Zhang G."/>
        </authorList>
    </citation>
    <scope>NUCLEOTIDE SEQUENCE [LARGE SCALE GENOMIC DNA]</scope>
    <source>
        <strain evidence="7 8">SC8A-24</strain>
    </source>
</reference>
<dbReference type="Proteomes" id="UP000604001">
    <property type="component" value="Unassembled WGS sequence"/>
</dbReference>
<evidence type="ECO:0000256" key="1">
    <source>
        <dbReference type="ARBA" id="ARBA00004651"/>
    </source>
</evidence>
<sequence length="373" mass="38607">MLDEVRDAFGMSGATAGLLTSLPVLAFALFGALAPTAARVVGVHRVTLLALLVVGGGLLGRSTTDSETLFLVLSLLALAGMAMANVLLPSLVKLHFPDRIGAMTAAYTTALAVGLTASLALTVPVAEAAGSWRTGLGVWAVLALLAALPWLGLVAHDRRPPDGPAGRAVRYLDVARTPLGIAMAVFFGLQSLQAYAVFGWFAQLWRDSGWSPTAAGLLVALIAGVSIPLSLWLPRLLASRENPLGVLLAVIACYPIGYGGMLVAPYSLAPLWAVLVGTAACTFPLILTLVGLRARTAEGTATLSAFTQSAGYLLAALGPFAIGVVHDATGGWDWPVALLLVLSLPLGLLAAYVAKPHAIEDQLDRRAPERVAS</sequence>
<feature type="transmembrane region" description="Helical" evidence="5">
    <location>
        <begin position="245"/>
        <end position="264"/>
    </location>
</feature>
<feature type="transmembrane region" description="Helical" evidence="5">
    <location>
        <begin position="12"/>
        <end position="34"/>
    </location>
</feature>
<feature type="transmembrane region" description="Helical" evidence="5">
    <location>
        <begin position="334"/>
        <end position="354"/>
    </location>
</feature>
<protein>
    <submittedName>
        <fullName evidence="7">MFS transporter</fullName>
    </submittedName>
</protein>
<evidence type="ECO:0000313" key="8">
    <source>
        <dbReference type="Proteomes" id="UP000604001"/>
    </source>
</evidence>
<feature type="transmembrane region" description="Helical" evidence="5">
    <location>
        <begin position="303"/>
        <end position="322"/>
    </location>
</feature>
<comment type="caution">
    <text evidence="7">The sequence shown here is derived from an EMBL/GenBank/DDBJ whole genome shotgun (WGS) entry which is preliminary data.</text>
</comment>
<dbReference type="InterPro" id="IPR011701">
    <property type="entry name" value="MFS"/>
</dbReference>
<gene>
    <name evidence="7" type="ORF">H7344_19850</name>
</gene>
<feature type="transmembrane region" description="Helical" evidence="5">
    <location>
        <begin position="177"/>
        <end position="202"/>
    </location>
</feature>
<evidence type="ECO:0000256" key="3">
    <source>
        <dbReference type="ARBA" id="ARBA00022989"/>
    </source>
</evidence>
<feature type="transmembrane region" description="Helical" evidence="5">
    <location>
        <begin position="136"/>
        <end position="156"/>
    </location>
</feature>
<dbReference type="PANTHER" id="PTHR23523:SF2">
    <property type="entry name" value="2-NITROIMIDAZOLE TRANSPORTER"/>
    <property type="match status" value="1"/>
</dbReference>